<dbReference type="Proteomes" id="UP000308874">
    <property type="component" value="Segment"/>
</dbReference>
<proteinExistence type="predicted"/>
<dbReference type="EMBL" id="MK504443">
    <property type="protein sequence ID" value="QBJ03469.1"/>
    <property type="molecule type" value="Genomic_DNA"/>
</dbReference>
<sequence length="167" mass="18790">MNKRTEVFNSTKIYLATPWFNEEQKKRVEEVSELLSGNPTVGVVHFPFDHQYKDANIDNKDGVFGSLEWQVATYQNDLSAMGTADCGVFLYDLDNVDDGTAFEVGYMRSMGKPAIVVTFSHNKDVKVNLMIARGATTFIDGDTDLEQLASYDFNHFPSNPVCTHEVF</sequence>
<protein>
    <submittedName>
        <fullName evidence="1">Nucleoside 2-deoxyribosyltransferase</fullName>
    </submittedName>
</protein>
<evidence type="ECO:0000313" key="1">
    <source>
        <dbReference type="EMBL" id="QBJ03469.1"/>
    </source>
</evidence>
<dbReference type="SUPFAM" id="SSF52309">
    <property type="entry name" value="N-(deoxy)ribosyltransferase-like"/>
    <property type="match status" value="1"/>
</dbReference>
<dbReference type="GO" id="GO:0016740">
    <property type="term" value="F:transferase activity"/>
    <property type="evidence" value="ECO:0007669"/>
    <property type="project" value="UniProtKB-KW"/>
</dbReference>
<gene>
    <name evidence="1" type="ORF">B521_0119</name>
</gene>
<dbReference type="Pfam" id="PF05014">
    <property type="entry name" value="Nuc_deoxyrib_tr"/>
    <property type="match status" value="1"/>
</dbReference>
<dbReference type="Gene3D" id="3.40.50.450">
    <property type="match status" value="1"/>
</dbReference>
<name>A0A4Y5FEH6_9CAUD</name>
<accession>A0A4Y5FEH6</accession>
<keyword evidence="1" id="KW-0808">Transferase</keyword>
<organism evidence="1 2">
    <name type="scientific">Lactobacillus phage 521B</name>
    <dbReference type="NCBI Taxonomy" id="2510942"/>
    <lineage>
        <taxon>Viruses</taxon>
        <taxon>Duplodnaviria</taxon>
        <taxon>Heunggongvirae</taxon>
        <taxon>Uroviricota</taxon>
        <taxon>Caudoviricetes</taxon>
        <taxon>Herelleviridae</taxon>
        <taxon>Tybeckvirus</taxon>
        <taxon>Tybeckvirus tv521B</taxon>
    </lineage>
</organism>
<dbReference type="InterPro" id="IPR007710">
    <property type="entry name" value="Nucleoside_deoxyribTrfase"/>
</dbReference>
<keyword evidence="2" id="KW-1185">Reference proteome</keyword>
<reference evidence="1 2" key="1">
    <citation type="submission" date="2019-02" db="EMBL/GenBank/DDBJ databases">
        <title>Isolation of virulent Lactobacillus brevis phages.</title>
        <authorList>
            <person name="Feyereisen M."/>
            <person name="Mahony J."/>
            <person name="O'Sullivan T."/>
            <person name="van Sinderen D."/>
        </authorList>
    </citation>
    <scope>NUCLEOTIDE SEQUENCE [LARGE SCALE GENOMIC DNA]</scope>
</reference>
<evidence type="ECO:0000313" key="2">
    <source>
        <dbReference type="Proteomes" id="UP000308874"/>
    </source>
</evidence>